<protein>
    <submittedName>
        <fullName evidence="1">Uncharacterized protein</fullName>
    </submittedName>
</protein>
<reference evidence="1" key="1">
    <citation type="submission" date="2022-08" db="EMBL/GenBank/DDBJ databases">
        <authorList>
            <person name="Deng Y."/>
            <person name="Han X.-F."/>
            <person name="Zhang Y.-Q."/>
        </authorList>
    </citation>
    <scope>NUCLEOTIDE SEQUENCE</scope>
    <source>
        <strain evidence="1">CPCC 203386</strain>
    </source>
</reference>
<accession>A0ABT2HC62</accession>
<proteinExistence type="predicted"/>
<evidence type="ECO:0000313" key="1">
    <source>
        <dbReference type="EMBL" id="MCS5737523.1"/>
    </source>
</evidence>
<gene>
    <name evidence="1" type="ORF">N1032_27710</name>
</gene>
<comment type="caution">
    <text evidence="1">The sequence shown here is derived from an EMBL/GenBank/DDBJ whole genome shotgun (WGS) entry which is preliminary data.</text>
</comment>
<dbReference type="Proteomes" id="UP001165586">
    <property type="component" value="Unassembled WGS sequence"/>
</dbReference>
<dbReference type="RefSeq" id="WP_259543944.1">
    <property type="nucleotide sequence ID" value="NZ_JANLCJ010000787.1"/>
</dbReference>
<keyword evidence="2" id="KW-1185">Reference proteome</keyword>
<name>A0ABT2HC62_9MICO</name>
<sequence>LMLNQFIRMRVKVVRKETVKANPTRDTVPQRHKPIRGILSDTTLLHDMKTKLRLSSSIGPHNDVKKRMGS</sequence>
<organism evidence="1 2">
    <name type="scientific">Herbiconiux daphne</name>
    <dbReference type="NCBI Taxonomy" id="2970914"/>
    <lineage>
        <taxon>Bacteria</taxon>
        <taxon>Bacillati</taxon>
        <taxon>Actinomycetota</taxon>
        <taxon>Actinomycetes</taxon>
        <taxon>Micrococcales</taxon>
        <taxon>Microbacteriaceae</taxon>
        <taxon>Herbiconiux</taxon>
    </lineage>
</organism>
<feature type="non-terminal residue" evidence="1">
    <location>
        <position position="1"/>
    </location>
</feature>
<dbReference type="EMBL" id="JANLCJ010000787">
    <property type="protein sequence ID" value="MCS5737523.1"/>
    <property type="molecule type" value="Genomic_DNA"/>
</dbReference>
<evidence type="ECO:0000313" key="2">
    <source>
        <dbReference type="Proteomes" id="UP001165586"/>
    </source>
</evidence>